<keyword evidence="9" id="KW-0378">Hydrolase</keyword>
<feature type="domain" description="CAAX prenyl protease 2/Lysostaphin resistance protein A-like" evidence="8">
    <location>
        <begin position="393"/>
        <end position="483"/>
    </location>
</feature>
<dbReference type="InterPro" id="IPR001640">
    <property type="entry name" value="Lgt"/>
</dbReference>
<sequence length="498" mass="56583">MFKYFGLASRYPVLQILGEIYYYSVIAAAFIVFAIFASRKLYFPLGYSKKRVFVFTGIFISGIGPVVYAGSRAAGMLNRPFEHWCVDLLVENIVSGSSHTFHGGMILAVIFLVVLSCLFRFRISEILDTVFLYLPLVHVLGRTGCLLVGCCWGARVNLYFYGFHLGLQNPVPLYAIMVNLAVFFFLRRVYNRVYSGPEIRTRFRGVVFTAYLLLYPPARIVLEVFRTEAGVFFGLSQAQVVMGLLFFTGLVLSMVIAWPCRKTKSLSSAETAPVKNEARAELLRLFSMAALLVSLVLLNFFIYYLTRQLRIWPWPIQPVFSLSDAYGRIFWYSPVILIPACCLFWLRWLRIPINPWLGWNRFSYTFFIGLAVSIYYCFELFVLKGFCFRGPAFWPPVLAMSLMNAAGEEVIYRLALYNLIKRAPYPIWTANTVQALAYALIHFMIAGAVFGFLSFVYGLVLGIIAERNKSIIPAFICHFIIDLGVIGMPLLLCFPTGS</sequence>
<protein>
    <submittedName>
        <fullName evidence="9">Membrane protease YdiL (CAAX protease family)</fullName>
    </submittedName>
</protein>
<feature type="transmembrane region" description="Helical" evidence="7">
    <location>
        <begin position="240"/>
        <end position="261"/>
    </location>
</feature>
<dbReference type="GO" id="GO:0008961">
    <property type="term" value="F:phosphatidylglycerol-prolipoprotein diacylglyceryl transferase activity"/>
    <property type="evidence" value="ECO:0007669"/>
    <property type="project" value="InterPro"/>
</dbReference>
<dbReference type="GO" id="GO:0006508">
    <property type="term" value="P:proteolysis"/>
    <property type="evidence" value="ECO:0007669"/>
    <property type="project" value="UniProtKB-KW"/>
</dbReference>
<reference evidence="9 10" key="1">
    <citation type="submission" date="2020-07" db="EMBL/GenBank/DDBJ databases">
        <title>Genomic Encyclopedia of Type Strains, Phase IV (KMG-IV): sequencing the most valuable type-strain genomes for metagenomic binning, comparative biology and taxonomic classification.</title>
        <authorList>
            <person name="Goeker M."/>
        </authorList>
    </citation>
    <scope>NUCLEOTIDE SEQUENCE [LARGE SCALE GENOMIC DNA]</scope>
    <source>
        <strain evidence="9 10">DSM 17721</strain>
    </source>
</reference>
<evidence type="ECO:0000256" key="4">
    <source>
        <dbReference type="ARBA" id="ARBA00022692"/>
    </source>
</evidence>
<feature type="transmembrane region" description="Helical" evidence="7">
    <location>
        <begin position="171"/>
        <end position="190"/>
    </location>
</feature>
<dbReference type="RefSeq" id="WP_181550228.1">
    <property type="nucleotide sequence ID" value="NZ_JACDUS010000002.1"/>
</dbReference>
<feature type="transmembrane region" description="Helical" evidence="7">
    <location>
        <begin position="202"/>
        <end position="220"/>
    </location>
</feature>
<dbReference type="GO" id="GO:0005886">
    <property type="term" value="C:plasma membrane"/>
    <property type="evidence" value="ECO:0007669"/>
    <property type="project" value="InterPro"/>
</dbReference>
<keyword evidence="5 7" id="KW-1133">Transmembrane helix</keyword>
<dbReference type="AlphaFoldDB" id="A0A7W0C7M1"/>
<feature type="transmembrane region" description="Helical" evidence="7">
    <location>
        <begin position="51"/>
        <end position="71"/>
    </location>
</feature>
<feature type="transmembrane region" description="Helical" evidence="7">
    <location>
        <begin position="20"/>
        <end position="39"/>
    </location>
</feature>
<evidence type="ECO:0000256" key="7">
    <source>
        <dbReference type="SAM" id="Phobius"/>
    </source>
</evidence>
<evidence type="ECO:0000256" key="1">
    <source>
        <dbReference type="ARBA" id="ARBA00007150"/>
    </source>
</evidence>
<gene>
    <name evidence="9" type="ORF">HNR65_000873</name>
</gene>
<keyword evidence="9" id="KW-0645">Protease</keyword>
<dbReference type="Pfam" id="PF01790">
    <property type="entry name" value="LGT"/>
    <property type="match status" value="1"/>
</dbReference>
<name>A0A7W0C7M1_9BACT</name>
<feature type="transmembrane region" description="Helical" evidence="7">
    <location>
        <begin position="101"/>
        <end position="119"/>
    </location>
</feature>
<dbReference type="InterPro" id="IPR003675">
    <property type="entry name" value="Rce1/LyrA-like_dom"/>
</dbReference>
<dbReference type="GO" id="GO:0004175">
    <property type="term" value="F:endopeptidase activity"/>
    <property type="evidence" value="ECO:0007669"/>
    <property type="project" value="UniProtKB-ARBA"/>
</dbReference>
<dbReference type="PANTHER" id="PTHR30589:SF0">
    <property type="entry name" value="PHOSPHATIDYLGLYCEROL--PROLIPOPROTEIN DIACYLGLYCERYL TRANSFERASE"/>
    <property type="match status" value="1"/>
</dbReference>
<evidence type="ECO:0000313" key="10">
    <source>
        <dbReference type="Proteomes" id="UP000525298"/>
    </source>
</evidence>
<feature type="transmembrane region" description="Helical" evidence="7">
    <location>
        <begin position="471"/>
        <end position="494"/>
    </location>
</feature>
<feature type="transmembrane region" description="Helical" evidence="7">
    <location>
        <begin position="436"/>
        <end position="465"/>
    </location>
</feature>
<feature type="transmembrane region" description="Helical" evidence="7">
    <location>
        <begin position="282"/>
        <end position="305"/>
    </location>
</feature>
<feature type="transmembrane region" description="Helical" evidence="7">
    <location>
        <begin position="329"/>
        <end position="349"/>
    </location>
</feature>
<keyword evidence="2" id="KW-1003">Cell membrane</keyword>
<dbReference type="Proteomes" id="UP000525298">
    <property type="component" value="Unassembled WGS sequence"/>
</dbReference>
<feature type="transmembrane region" description="Helical" evidence="7">
    <location>
        <begin position="131"/>
        <end position="155"/>
    </location>
</feature>
<comment type="caution">
    <text evidence="9">The sequence shown here is derived from an EMBL/GenBank/DDBJ whole genome shotgun (WGS) entry which is preliminary data.</text>
</comment>
<evidence type="ECO:0000256" key="3">
    <source>
        <dbReference type="ARBA" id="ARBA00022679"/>
    </source>
</evidence>
<comment type="similarity">
    <text evidence="1">Belongs to the Lgt family.</text>
</comment>
<dbReference type="EMBL" id="JACDUS010000002">
    <property type="protein sequence ID" value="MBA2880555.1"/>
    <property type="molecule type" value="Genomic_DNA"/>
</dbReference>
<organism evidence="9 10">
    <name type="scientific">Desulfosalsimonas propionicica</name>
    <dbReference type="NCBI Taxonomy" id="332175"/>
    <lineage>
        <taxon>Bacteria</taxon>
        <taxon>Pseudomonadati</taxon>
        <taxon>Thermodesulfobacteriota</taxon>
        <taxon>Desulfobacteria</taxon>
        <taxon>Desulfobacterales</taxon>
        <taxon>Desulfosalsimonadaceae</taxon>
        <taxon>Desulfosalsimonas</taxon>
    </lineage>
</organism>
<dbReference type="PANTHER" id="PTHR30589">
    <property type="entry name" value="PROLIPOPROTEIN DIACYLGLYCERYL TRANSFERASE"/>
    <property type="match status" value="1"/>
</dbReference>
<keyword evidence="3" id="KW-0808">Transferase</keyword>
<keyword evidence="10" id="KW-1185">Reference proteome</keyword>
<evidence type="ECO:0000313" key="9">
    <source>
        <dbReference type="EMBL" id="MBA2880555.1"/>
    </source>
</evidence>
<evidence type="ECO:0000256" key="6">
    <source>
        <dbReference type="ARBA" id="ARBA00023136"/>
    </source>
</evidence>
<dbReference type="Pfam" id="PF02517">
    <property type="entry name" value="Rce1-like"/>
    <property type="match status" value="1"/>
</dbReference>
<keyword evidence="4 7" id="KW-0812">Transmembrane</keyword>
<evidence type="ECO:0000256" key="5">
    <source>
        <dbReference type="ARBA" id="ARBA00022989"/>
    </source>
</evidence>
<dbReference type="GO" id="GO:0042158">
    <property type="term" value="P:lipoprotein biosynthetic process"/>
    <property type="evidence" value="ECO:0007669"/>
    <property type="project" value="InterPro"/>
</dbReference>
<accession>A0A7W0C7M1</accession>
<evidence type="ECO:0000259" key="8">
    <source>
        <dbReference type="Pfam" id="PF02517"/>
    </source>
</evidence>
<proteinExistence type="inferred from homology"/>
<feature type="transmembrane region" description="Helical" evidence="7">
    <location>
        <begin position="361"/>
        <end position="381"/>
    </location>
</feature>
<evidence type="ECO:0000256" key="2">
    <source>
        <dbReference type="ARBA" id="ARBA00022475"/>
    </source>
</evidence>
<keyword evidence="6 7" id="KW-0472">Membrane</keyword>
<dbReference type="GO" id="GO:0080120">
    <property type="term" value="P:CAAX-box protein maturation"/>
    <property type="evidence" value="ECO:0007669"/>
    <property type="project" value="UniProtKB-ARBA"/>
</dbReference>